<comment type="caution">
    <text evidence="1">The sequence shown here is derived from an EMBL/GenBank/DDBJ whole genome shotgun (WGS) entry which is preliminary data.</text>
</comment>
<dbReference type="NCBIfam" id="TIGR01683">
    <property type="entry name" value="thiS"/>
    <property type="match status" value="1"/>
</dbReference>
<dbReference type="RefSeq" id="WP_346027117.1">
    <property type="nucleotide sequence ID" value="NZ_BAAAON010000001.1"/>
</dbReference>
<accession>A0ABP5MEQ8</accession>
<protein>
    <recommendedName>
        <fullName evidence="3">Thiamine biosynthesis protein ThiS</fullName>
    </recommendedName>
</protein>
<keyword evidence="2" id="KW-1185">Reference proteome</keyword>
<dbReference type="InterPro" id="IPR016155">
    <property type="entry name" value="Mopterin_synth/thiamin_S_b"/>
</dbReference>
<name>A0ABP5MEQ8_9MICC</name>
<dbReference type="InterPro" id="IPR003749">
    <property type="entry name" value="ThiS/MoaD-like"/>
</dbReference>
<dbReference type="PANTHER" id="PTHR34472:SF1">
    <property type="entry name" value="SULFUR CARRIER PROTEIN THIS"/>
    <property type="match status" value="1"/>
</dbReference>
<dbReference type="Gene3D" id="3.10.20.30">
    <property type="match status" value="1"/>
</dbReference>
<dbReference type="InterPro" id="IPR012675">
    <property type="entry name" value="Beta-grasp_dom_sf"/>
</dbReference>
<organism evidence="1 2">
    <name type="scientific">Arthrobacter parietis</name>
    <dbReference type="NCBI Taxonomy" id="271434"/>
    <lineage>
        <taxon>Bacteria</taxon>
        <taxon>Bacillati</taxon>
        <taxon>Actinomycetota</taxon>
        <taxon>Actinomycetes</taxon>
        <taxon>Micrococcales</taxon>
        <taxon>Micrococcaceae</taxon>
        <taxon>Arthrobacter</taxon>
    </lineage>
</organism>
<dbReference type="EMBL" id="BAAAON010000001">
    <property type="protein sequence ID" value="GAA2172003.1"/>
    <property type="molecule type" value="Genomic_DNA"/>
</dbReference>
<evidence type="ECO:0000313" key="2">
    <source>
        <dbReference type="Proteomes" id="UP001500974"/>
    </source>
</evidence>
<sequence length="82" mass="8455">MNALAKTVTVNGVQSATLALDLLHLVAELTSRNLTPTGQPADGSRLGVAVAVNSAVIPRSEWSGWELTEGDDIELVTAVQGG</sequence>
<dbReference type="PANTHER" id="PTHR34472">
    <property type="entry name" value="SULFUR CARRIER PROTEIN THIS"/>
    <property type="match status" value="1"/>
</dbReference>
<dbReference type="CDD" id="cd00565">
    <property type="entry name" value="Ubl_ThiS"/>
    <property type="match status" value="1"/>
</dbReference>
<dbReference type="SUPFAM" id="SSF54285">
    <property type="entry name" value="MoaD/ThiS"/>
    <property type="match status" value="1"/>
</dbReference>
<proteinExistence type="predicted"/>
<evidence type="ECO:0008006" key="3">
    <source>
        <dbReference type="Google" id="ProtNLM"/>
    </source>
</evidence>
<dbReference type="Pfam" id="PF02597">
    <property type="entry name" value="ThiS"/>
    <property type="match status" value="1"/>
</dbReference>
<dbReference type="Proteomes" id="UP001500974">
    <property type="component" value="Unassembled WGS sequence"/>
</dbReference>
<reference evidence="2" key="1">
    <citation type="journal article" date="2019" name="Int. J. Syst. Evol. Microbiol.">
        <title>The Global Catalogue of Microorganisms (GCM) 10K type strain sequencing project: providing services to taxonomists for standard genome sequencing and annotation.</title>
        <authorList>
            <consortium name="The Broad Institute Genomics Platform"/>
            <consortium name="The Broad Institute Genome Sequencing Center for Infectious Disease"/>
            <person name="Wu L."/>
            <person name="Ma J."/>
        </authorList>
    </citation>
    <scope>NUCLEOTIDE SEQUENCE [LARGE SCALE GENOMIC DNA]</scope>
    <source>
        <strain evidence="2">JCM 14917</strain>
    </source>
</reference>
<dbReference type="InterPro" id="IPR010035">
    <property type="entry name" value="Thi_S"/>
</dbReference>
<gene>
    <name evidence="1" type="ORF">GCM10009784_00770</name>
</gene>
<evidence type="ECO:0000313" key="1">
    <source>
        <dbReference type="EMBL" id="GAA2172003.1"/>
    </source>
</evidence>